<organism evidence="1">
    <name type="scientific">bioreactor metagenome</name>
    <dbReference type="NCBI Taxonomy" id="1076179"/>
    <lineage>
        <taxon>unclassified sequences</taxon>
        <taxon>metagenomes</taxon>
        <taxon>ecological metagenomes</taxon>
    </lineage>
</organism>
<dbReference type="AlphaFoldDB" id="A0A645DGR7"/>
<comment type="caution">
    <text evidence="1">The sequence shown here is derived from an EMBL/GenBank/DDBJ whole genome shotgun (WGS) entry which is preliminary data.</text>
</comment>
<accession>A0A645DGR7</accession>
<evidence type="ECO:0000313" key="1">
    <source>
        <dbReference type="EMBL" id="MPM88664.1"/>
    </source>
</evidence>
<name>A0A645DGR7_9ZZZZ</name>
<dbReference type="EMBL" id="VSSQ01036244">
    <property type="protein sequence ID" value="MPM88664.1"/>
    <property type="molecule type" value="Genomic_DNA"/>
</dbReference>
<sequence length="48" mass="4897">MSSGKLYGDIKANALIIGEGAVFKGVSDMIDTSGNKSTEKYQDGAASA</sequence>
<protein>
    <submittedName>
        <fullName evidence="1">Uncharacterized protein</fullName>
    </submittedName>
</protein>
<gene>
    <name evidence="1" type="ORF">SDC9_135768</name>
</gene>
<proteinExistence type="predicted"/>
<reference evidence="1" key="1">
    <citation type="submission" date="2019-08" db="EMBL/GenBank/DDBJ databases">
        <authorList>
            <person name="Kucharzyk K."/>
            <person name="Murdoch R.W."/>
            <person name="Higgins S."/>
            <person name="Loffler F."/>
        </authorList>
    </citation>
    <scope>NUCLEOTIDE SEQUENCE</scope>
</reference>